<dbReference type="Pfam" id="PF00156">
    <property type="entry name" value="Pribosyltran"/>
    <property type="match status" value="1"/>
</dbReference>
<dbReference type="EMBL" id="CP141614">
    <property type="protein sequence ID" value="WRP14657.1"/>
    <property type="molecule type" value="Genomic_DNA"/>
</dbReference>
<feature type="domain" description="Phosphoribosyltransferase" evidence="1">
    <location>
        <begin position="27"/>
        <end position="173"/>
    </location>
</feature>
<dbReference type="SUPFAM" id="SSF53271">
    <property type="entry name" value="PRTase-like"/>
    <property type="match status" value="1"/>
</dbReference>
<dbReference type="GO" id="GO:0016757">
    <property type="term" value="F:glycosyltransferase activity"/>
    <property type="evidence" value="ECO:0007669"/>
    <property type="project" value="UniProtKB-KW"/>
</dbReference>
<keyword evidence="2" id="KW-0328">Glycosyltransferase</keyword>
<dbReference type="CDD" id="cd06223">
    <property type="entry name" value="PRTases_typeI"/>
    <property type="match status" value="1"/>
</dbReference>
<name>A0ABZ1BPC5_9FIRM</name>
<sequence>MRFKDRADAGRRLGALLAPYAAGAGCVLGIPRGGIVVAAEVARQLAWPLRAVSVKKVACPPNPELAIGAVAPDGTAVVNQEAIRALSIEPGELHQAVSTALEEARRREHLYGPLADIQEQLALIVDDGLATGYTAIAAARYVRRMGARPVVVAAPVAARASARLILDECDRLVALTTPSDLESVGHWYDDFRPVDDAVVVALLQELATPPRPAGA</sequence>
<accession>A0ABZ1BPC5</accession>
<dbReference type="RefSeq" id="WP_324669017.1">
    <property type="nucleotide sequence ID" value="NZ_CP141614.1"/>
</dbReference>
<proteinExistence type="predicted"/>
<dbReference type="Gene3D" id="3.40.50.2020">
    <property type="match status" value="1"/>
</dbReference>
<evidence type="ECO:0000313" key="2">
    <source>
        <dbReference type="EMBL" id="WRP14657.1"/>
    </source>
</evidence>
<gene>
    <name evidence="2" type="ORF">VLY81_00355</name>
</gene>
<keyword evidence="2" id="KW-0808">Transferase</keyword>
<keyword evidence="3" id="KW-1185">Reference proteome</keyword>
<dbReference type="InterPro" id="IPR000836">
    <property type="entry name" value="PRTase_dom"/>
</dbReference>
<dbReference type="InterPro" id="IPR029057">
    <property type="entry name" value="PRTase-like"/>
</dbReference>
<organism evidence="2 3">
    <name type="scientific">Geochorda subterranea</name>
    <dbReference type="NCBI Taxonomy" id="3109564"/>
    <lineage>
        <taxon>Bacteria</taxon>
        <taxon>Bacillati</taxon>
        <taxon>Bacillota</taxon>
        <taxon>Limnochordia</taxon>
        <taxon>Limnochordales</taxon>
        <taxon>Geochordaceae</taxon>
        <taxon>Geochorda</taxon>
    </lineage>
</organism>
<dbReference type="Gene3D" id="3.30.1310.20">
    <property type="entry name" value="PRTase-like"/>
    <property type="match status" value="1"/>
</dbReference>
<evidence type="ECO:0000259" key="1">
    <source>
        <dbReference type="Pfam" id="PF00156"/>
    </source>
</evidence>
<evidence type="ECO:0000313" key="3">
    <source>
        <dbReference type="Proteomes" id="UP001333102"/>
    </source>
</evidence>
<reference evidence="3" key="1">
    <citation type="submission" date="2023-12" db="EMBL/GenBank/DDBJ databases">
        <title>Novel isolates from deep terrestrial aquifers shed light on the physiology and ecology of the class Limnochordia.</title>
        <authorList>
            <person name="Karnachuk O.V."/>
            <person name="Lukina A.P."/>
            <person name="Avakyan M.R."/>
            <person name="Kadnikov V."/>
            <person name="Begmatov S."/>
            <person name="Beletsky A.V."/>
            <person name="Mardanov A.V."/>
            <person name="Ravin N.V."/>
        </authorList>
    </citation>
    <scope>NUCLEOTIDE SEQUENCE [LARGE SCALE GENOMIC DNA]</scope>
    <source>
        <strain evidence="3">LN</strain>
    </source>
</reference>
<dbReference type="PROSITE" id="PS51257">
    <property type="entry name" value="PROKAR_LIPOPROTEIN"/>
    <property type="match status" value="1"/>
</dbReference>
<dbReference type="Proteomes" id="UP001333102">
    <property type="component" value="Chromosome"/>
</dbReference>
<protein>
    <submittedName>
        <fullName evidence="2">Phosphoribosyltransferase family protein</fullName>
    </submittedName>
</protein>